<comment type="caution">
    <text evidence="2">The sequence shown here is derived from an EMBL/GenBank/DDBJ whole genome shotgun (WGS) entry which is preliminary data.</text>
</comment>
<dbReference type="Proteomes" id="UP001154282">
    <property type="component" value="Unassembled WGS sequence"/>
</dbReference>
<reference evidence="2" key="1">
    <citation type="submission" date="2022-08" db="EMBL/GenBank/DDBJ databases">
        <authorList>
            <person name="Gutierrez-Valencia J."/>
        </authorList>
    </citation>
    <scope>NUCLEOTIDE SEQUENCE</scope>
</reference>
<sequence length="142" mass="15807">LSRKEYRLVAPISIILVRRLFQIPSHHRSISQTPSSAKWHSPLTLSPASSPSSLTSSPVRSSPTVPNPYLSQLNLSNSFAREIAVDANSVSREITTATHSIDREMTANSSKFGSVSTRHTFLTRQVQGPHQEWPHHLHATMF</sequence>
<organism evidence="2 3">
    <name type="scientific">Linum tenue</name>
    <dbReference type="NCBI Taxonomy" id="586396"/>
    <lineage>
        <taxon>Eukaryota</taxon>
        <taxon>Viridiplantae</taxon>
        <taxon>Streptophyta</taxon>
        <taxon>Embryophyta</taxon>
        <taxon>Tracheophyta</taxon>
        <taxon>Spermatophyta</taxon>
        <taxon>Magnoliopsida</taxon>
        <taxon>eudicotyledons</taxon>
        <taxon>Gunneridae</taxon>
        <taxon>Pentapetalae</taxon>
        <taxon>rosids</taxon>
        <taxon>fabids</taxon>
        <taxon>Malpighiales</taxon>
        <taxon>Linaceae</taxon>
        <taxon>Linum</taxon>
    </lineage>
</organism>
<evidence type="ECO:0000313" key="3">
    <source>
        <dbReference type="Proteomes" id="UP001154282"/>
    </source>
</evidence>
<feature type="region of interest" description="Disordered" evidence="1">
    <location>
        <begin position="30"/>
        <end position="67"/>
    </location>
</feature>
<protein>
    <submittedName>
        <fullName evidence="2">Uncharacterized protein</fullName>
    </submittedName>
</protein>
<feature type="non-terminal residue" evidence="2">
    <location>
        <position position="1"/>
    </location>
</feature>
<name>A0AAV0IBK8_9ROSI</name>
<accession>A0AAV0IBK8</accession>
<keyword evidence="3" id="KW-1185">Reference proteome</keyword>
<dbReference type="EMBL" id="CAMGYJ010000003">
    <property type="protein sequence ID" value="CAI0394841.1"/>
    <property type="molecule type" value="Genomic_DNA"/>
</dbReference>
<dbReference type="AlphaFoldDB" id="A0AAV0IBK8"/>
<feature type="compositionally biased region" description="Low complexity" evidence="1">
    <location>
        <begin position="41"/>
        <end position="64"/>
    </location>
</feature>
<gene>
    <name evidence="2" type="ORF">LITE_LOCUS8476</name>
</gene>
<evidence type="ECO:0000256" key="1">
    <source>
        <dbReference type="SAM" id="MobiDB-lite"/>
    </source>
</evidence>
<evidence type="ECO:0000313" key="2">
    <source>
        <dbReference type="EMBL" id="CAI0394841.1"/>
    </source>
</evidence>
<proteinExistence type="predicted"/>